<dbReference type="AlphaFoldDB" id="A0AAD7G9K1"/>
<accession>A0AAD7G9K1</accession>
<dbReference type="Proteomes" id="UP001221757">
    <property type="component" value="Unassembled WGS sequence"/>
</dbReference>
<comment type="caution">
    <text evidence="2">The sequence shown here is derived from an EMBL/GenBank/DDBJ whole genome shotgun (WGS) entry which is preliminary data.</text>
</comment>
<evidence type="ECO:0000256" key="1">
    <source>
        <dbReference type="SAM" id="MobiDB-lite"/>
    </source>
</evidence>
<gene>
    <name evidence="2" type="ORF">B0H17DRAFT_1076455</name>
</gene>
<keyword evidence="3" id="KW-1185">Reference proteome</keyword>
<feature type="region of interest" description="Disordered" evidence="1">
    <location>
        <begin position="189"/>
        <end position="254"/>
    </location>
</feature>
<organism evidence="2 3">
    <name type="scientific">Mycena rosella</name>
    <name type="common">Pink bonnet</name>
    <name type="synonym">Agaricus rosellus</name>
    <dbReference type="NCBI Taxonomy" id="1033263"/>
    <lineage>
        <taxon>Eukaryota</taxon>
        <taxon>Fungi</taxon>
        <taxon>Dikarya</taxon>
        <taxon>Basidiomycota</taxon>
        <taxon>Agaricomycotina</taxon>
        <taxon>Agaricomycetes</taxon>
        <taxon>Agaricomycetidae</taxon>
        <taxon>Agaricales</taxon>
        <taxon>Marasmiineae</taxon>
        <taxon>Mycenaceae</taxon>
        <taxon>Mycena</taxon>
    </lineage>
</organism>
<name>A0AAD7G9K1_MYCRO</name>
<dbReference type="EMBL" id="JARKIE010000119">
    <property type="protein sequence ID" value="KAJ7681348.1"/>
    <property type="molecule type" value="Genomic_DNA"/>
</dbReference>
<feature type="compositionally biased region" description="Polar residues" evidence="1">
    <location>
        <begin position="225"/>
        <end position="238"/>
    </location>
</feature>
<evidence type="ECO:0000313" key="2">
    <source>
        <dbReference type="EMBL" id="KAJ7681348.1"/>
    </source>
</evidence>
<feature type="compositionally biased region" description="Basic and acidic residues" evidence="1">
    <location>
        <begin position="209"/>
        <end position="220"/>
    </location>
</feature>
<proteinExistence type="predicted"/>
<reference evidence="2" key="1">
    <citation type="submission" date="2023-03" db="EMBL/GenBank/DDBJ databases">
        <title>Massive genome expansion in bonnet fungi (Mycena s.s.) driven by repeated elements and novel gene families across ecological guilds.</title>
        <authorList>
            <consortium name="Lawrence Berkeley National Laboratory"/>
            <person name="Harder C.B."/>
            <person name="Miyauchi S."/>
            <person name="Viragh M."/>
            <person name="Kuo A."/>
            <person name="Thoen E."/>
            <person name="Andreopoulos B."/>
            <person name="Lu D."/>
            <person name="Skrede I."/>
            <person name="Drula E."/>
            <person name="Henrissat B."/>
            <person name="Morin E."/>
            <person name="Kohler A."/>
            <person name="Barry K."/>
            <person name="LaButti K."/>
            <person name="Morin E."/>
            <person name="Salamov A."/>
            <person name="Lipzen A."/>
            <person name="Mereny Z."/>
            <person name="Hegedus B."/>
            <person name="Baldrian P."/>
            <person name="Stursova M."/>
            <person name="Weitz H."/>
            <person name="Taylor A."/>
            <person name="Grigoriev I.V."/>
            <person name="Nagy L.G."/>
            <person name="Martin F."/>
            <person name="Kauserud H."/>
        </authorList>
    </citation>
    <scope>NUCLEOTIDE SEQUENCE</scope>
    <source>
        <strain evidence="2">CBHHK067</strain>
    </source>
</reference>
<protein>
    <submittedName>
        <fullName evidence="2">Uncharacterized protein</fullName>
    </submittedName>
</protein>
<sequence>MAPPRNPAVDLKQVGQLFKDTLVAVRDQAPDNDTLEPAAIEWLKAARCAIMRQIEQAYYSLDRTRDTPFSQPVWVNPTHELFACASGIPVVLFPYGEAFRANIATLMADCGFDKCRTSYSGDNVYVNISFPVPPRVAAGDPPAAPRALQVDDEFSRMAAGAPRGDSKSAVGGFGATNFARLLTAARVEDPAASSGTKSGTGNKRRASRVVKDEIEDEGPRLRSMTRASSAATLQSNAGSVRRSSRKRVKSEAQE</sequence>
<evidence type="ECO:0000313" key="3">
    <source>
        <dbReference type="Proteomes" id="UP001221757"/>
    </source>
</evidence>